<evidence type="ECO:0000313" key="3">
    <source>
        <dbReference type="Proteomes" id="UP001183127"/>
    </source>
</evidence>
<feature type="transmembrane region" description="Helical" evidence="1">
    <location>
        <begin position="46"/>
        <end position="66"/>
    </location>
</feature>
<organism evidence="2 3">
    <name type="scientific">Pseudomonas entomophila</name>
    <dbReference type="NCBI Taxonomy" id="312306"/>
    <lineage>
        <taxon>Bacteria</taxon>
        <taxon>Pseudomonadati</taxon>
        <taxon>Pseudomonadota</taxon>
        <taxon>Gammaproteobacteria</taxon>
        <taxon>Pseudomonadales</taxon>
        <taxon>Pseudomonadaceae</taxon>
        <taxon>Pseudomonas</taxon>
    </lineage>
</organism>
<dbReference type="Pfam" id="PF14015">
    <property type="entry name" value="DUF4231"/>
    <property type="match status" value="1"/>
</dbReference>
<protein>
    <submittedName>
        <fullName evidence="2">DUF4231 domain-containing protein</fullName>
    </submittedName>
</protein>
<dbReference type="GeneID" id="32808516"/>
<feature type="transmembrane region" description="Helical" evidence="1">
    <location>
        <begin position="78"/>
        <end position="97"/>
    </location>
</feature>
<proteinExistence type="predicted"/>
<keyword evidence="1" id="KW-0812">Transmembrane</keyword>
<keyword evidence="1" id="KW-0472">Membrane</keyword>
<name>A0ABY9QIS2_9PSED</name>
<evidence type="ECO:0000313" key="2">
    <source>
        <dbReference type="EMBL" id="WMW03892.1"/>
    </source>
</evidence>
<evidence type="ECO:0000256" key="1">
    <source>
        <dbReference type="SAM" id="Phobius"/>
    </source>
</evidence>
<gene>
    <name evidence="2" type="ORF">RAH46_16300</name>
</gene>
<accession>A0ABY9QIS2</accession>
<keyword evidence="3" id="KW-1185">Reference proteome</keyword>
<dbReference type="InterPro" id="IPR025325">
    <property type="entry name" value="DUF4231"/>
</dbReference>
<keyword evidence="1" id="KW-1133">Transmembrane helix</keyword>
<dbReference type="Proteomes" id="UP001183127">
    <property type="component" value="Chromosome"/>
</dbReference>
<dbReference type="RefSeq" id="WP_083789172.1">
    <property type="nucleotide sequence ID" value="NZ_CP132921.1"/>
</dbReference>
<reference evidence="2 3" key="1">
    <citation type="submission" date="2023-08" db="EMBL/GenBank/DDBJ databases">
        <title>Complete Genome Sequence of Pseudomonas entomophila TVIN A01.</title>
        <authorList>
            <person name="Shelke T."/>
            <person name="Mahar N.S."/>
            <person name="Gupta I."/>
            <person name="Gupta V."/>
        </authorList>
    </citation>
    <scope>NUCLEOTIDE SEQUENCE [LARGE SCALE GENOMIC DNA]</scope>
    <source>
        <strain evidence="2 3">TVIN-A01</strain>
    </source>
</reference>
<sequence length="180" mass="20575">MATGKQEHSRGEAVGDSLHHFTDAARSIKKSFVDPRRDWYAKHQSYPFYMFRVCGIVTIVLGVILPVITVTDLQHKDVVMPVVSLTIAVLTGVSNFFRWERSWRGREQSKFAIDALEAKWELELAKATHVLAEEKRLEYAYTATNDFFTNVRIVSAAETDEFFSGMQFPQVEKPEKTGEK</sequence>
<dbReference type="EMBL" id="CP132921">
    <property type="protein sequence ID" value="WMW03892.1"/>
    <property type="molecule type" value="Genomic_DNA"/>
</dbReference>
<dbReference type="NCBIfam" id="NF033634">
    <property type="entry name" value="SLATT_1"/>
    <property type="match status" value="1"/>
</dbReference>